<dbReference type="AlphaFoldDB" id="A0A9X9XC75"/>
<reference evidence="3" key="1">
    <citation type="submission" date="2020-01" db="EMBL/GenBank/DDBJ databases">
        <authorList>
            <person name="Rat A."/>
        </authorList>
    </citation>
    <scope>NUCLEOTIDE SEQUENCE</scope>
    <source>
        <strain evidence="3">LMG 31228</strain>
    </source>
</reference>
<protein>
    <submittedName>
        <fullName evidence="3">FkbM family methyltransferase</fullName>
    </submittedName>
</protein>
<comment type="caution">
    <text evidence="3">The sequence shown here is derived from an EMBL/GenBank/DDBJ whole genome shotgun (WGS) entry which is preliminary data.</text>
</comment>
<dbReference type="InterPro" id="IPR029063">
    <property type="entry name" value="SAM-dependent_MTases_sf"/>
</dbReference>
<dbReference type="GO" id="GO:0032259">
    <property type="term" value="P:methylation"/>
    <property type="evidence" value="ECO:0007669"/>
    <property type="project" value="UniProtKB-KW"/>
</dbReference>
<dbReference type="PANTHER" id="PTHR34203:SF13">
    <property type="entry name" value="EXPRESSED PROTEIN"/>
    <property type="match status" value="1"/>
</dbReference>
<keyword evidence="3" id="KW-0489">Methyltransferase</keyword>
<evidence type="ECO:0000256" key="1">
    <source>
        <dbReference type="SAM" id="Coils"/>
    </source>
</evidence>
<feature type="coiled-coil region" evidence="1">
    <location>
        <begin position="16"/>
        <end position="43"/>
    </location>
</feature>
<feature type="domain" description="Methyltransferase FkbM" evidence="2">
    <location>
        <begin position="105"/>
        <end position="272"/>
    </location>
</feature>
<gene>
    <name evidence="3" type="ORF">GXW74_12520</name>
</gene>
<dbReference type="NCBIfam" id="TIGR01444">
    <property type="entry name" value="fkbM_fam"/>
    <property type="match status" value="1"/>
</dbReference>
<dbReference type="InterPro" id="IPR052514">
    <property type="entry name" value="SAM-dependent_MTase"/>
</dbReference>
<keyword evidence="4" id="KW-1185">Reference proteome</keyword>
<dbReference type="InterPro" id="IPR006342">
    <property type="entry name" value="FkbM_mtfrase"/>
</dbReference>
<name>A0A9X9XC75_9PROT</name>
<keyword evidence="1" id="KW-0175">Coiled coil</keyword>
<dbReference type="Gene3D" id="3.40.50.150">
    <property type="entry name" value="Vaccinia Virus protein VP39"/>
    <property type="match status" value="1"/>
</dbReference>
<reference evidence="3" key="2">
    <citation type="journal article" date="2021" name="Syst. Appl. Microbiol.">
        <title>Roseomonas hellenica sp. nov., isolated from roots of wild-growing Alkanna tinctoria.</title>
        <authorList>
            <person name="Rat A."/>
            <person name="Naranjo H.D."/>
            <person name="Lebbe L."/>
            <person name="Cnockaert M."/>
            <person name="Krigas N."/>
            <person name="Grigoriadou K."/>
            <person name="Maloupa E."/>
            <person name="Willems A."/>
        </authorList>
    </citation>
    <scope>NUCLEOTIDE SEQUENCE</scope>
    <source>
        <strain evidence="3">LMG 31228</strain>
    </source>
</reference>
<dbReference type="Proteomes" id="UP001138709">
    <property type="component" value="Unassembled WGS sequence"/>
</dbReference>
<keyword evidence="3" id="KW-0808">Transferase</keyword>
<evidence type="ECO:0000313" key="4">
    <source>
        <dbReference type="Proteomes" id="UP001138709"/>
    </source>
</evidence>
<organism evidence="3 4">
    <name type="scientific">Neoroseomonas eburnea</name>
    <dbReference type="NCBI Taxonomy" id="1346889"/>
    <lineage>
        <taxon>Bacteria</taxon>
        <taxon>Pseudomonadati</taxon>
        <taxon>Pseudomonadota</taxon>
        <taxon>Alphaproteobacteria</taxon>
        <taxon>Acetobacterales</taxon>
        <taxon>Acetobacteraceae</taxon>
        <taxon>Neoroseomonas</taxon>
    </lineage>
</organism>
<dbReference type="Pfam" id="PF05050">
    <property type="entry name" value="Methyltransf_21"/>
    <property type="match status" value="1"/>
</dbReference>
<evidence type="ECO:0000259" key="2">
    <source>
        <dbReference type="Pfam" id="PF05050"/>
    </source>
</evidence>
<dbReference type="GO" id="GO:0008168">
    <property type="term" value="F:methyltransferase activity"/>
    <property type="evidence" value="ECO:0007669"/>
    <property type="project" value="UniProtKB-KW"/>
</dbReference>
<accession>A0A9X9XC75</accession>
<dbReference type="EMBL" id="JAAEDL010000011">
    <property type="protein sequence ID" value="MBR0681311.1"/>
    <property type="molecule type" value="Genomic_DNA"/>
</dbReference>
<dbReference type="SUPFAM" id="SSF53335">
    <property type="entry name" value="S-adenosyl-L-methionine-dependent methyltransferases"/>
    <property type="match status" value="1"/>
</dbReference>
<evidence type="ECO:0000313" key="3">
    <source>
        <dbReference type="EMBL" id="MBR0681311.1"/>
    </source>
</evidence>
<sequence>MTASADGAEDKMSGAIARIEKGMASIEKRLDGLQREIARLQKLVGPFGVYMGDDVVLTQMLTGLRFLVPASDTVMAPKMIGNRVWEPSLSAVMPRLLRAGRDVVDVGANIGYFAVNAAMLLGRGGGAVVHAIEPNPRIHALLLKNISINWSLARIIPHQFALGETEGEMLLHVAGKLASNGSLLGPGAGVAGTETFPVAVKPLAQVIRDPGRIGLLKIDVEGAEAMVMRGAAEVLRAVPDIEIIMEWDTEAQRDDPGATAFLAQFFAEMGFSAFVVENGLAPTPVVDLPRLGYCNLFLTRLPGRPPS</sequence>
<dbReference type="PANTHER" id="PTHR34203">
    <property type="entry name" value="METHYLTRANSFERASE, FKBM FAMILY PROTEIN"/>
    <property type="match status" value="1"/>
</dbReference>
<dbReference type="RefSeq" id="WP_211846846.1">
    <property type="nucleotide sequence ID" value="NZ_JAAEDL010000011.1"/>
</dbReference>
<proteinExistence type="predicted"/>